<proteinExistence type="predicted"/>
<dbReference type="GO" id="GO:0009893">
    <property type="term" value="P:positive regulation of metabolic process"/>
    <property type="evidence" value="ECO:0007669"/>
    <property type="project" value="UniProtKB-ARBA"/>
</dbReference>
<keyword evidence="4" id="KW-0539">Nucleus</keyword>
<keyword evidence="1" id="KW-0805">Transcription regulation</keyword>
<dbReference type="Gene3D" id="4.10.240.10">
    <property type="entry name" value="Zn(2)-C6 fungal-type DNA-binding domain"/>
    <property type="match status" value="1"/>
</dbReference>
<dbReference type="PANTHER" id="PTHR38111:SF5">
    <property type="entry name" value="TRANSCRIPTION FACTOR DOMAIN-CONTAINING PROTEIN"/>
    <property type="match status" value="1"/>
</dbReference>
<comment type="caution">
    <text evidence="7">The sequence shown here is derived from an EMBL/GenBank/DDBJ whole genome shotgun (WGS) entry which is preliminary data.</text>
</comment>
<gene>
    <name evidence="7" type="ORF">FE257_008410</name>
</gene>
<dbReference type="PANTHER" id="PTHR38111">
    <property type="entry name" value="ZN(2)-C6 FUNGAL-TYPE DOMAIN-CONTAINING PROTEIN-RELATED"/>
    <property type="match status" value="1"/>
</dbReference>
<dbReference type="Proteomes" id="UP001194746">
    <property type="component" value="Unassembled WGS sequence"/>
</dbReference>
<keyword evidence="8" id="KW-1185">Reference proteome</keyword>
<dbReference type="InterPro" id="IPR053178">
    <property type="entry name" value="Osmoadaptation_assoc"/>
</dbReference>
<accession>A0AAD4CLQ7</accession>
<keyword evidence="3" id="KW-0804">Transcription</keyword>
<dbReference type="CDD" id="cd00067">
    <property type="entry name" value="GAL4"/>
    <property type="match status" value="1"/>
</dbReference>
<feature type="compositionally biased region" description="Basic and acidic residues" evidence="5">
    <location>
        <begin position="45"/>
        <end position="57"/>
    </location>
</feature>
<evidence type="ECO:0000259" key="6">
    <source>
        <dbReference type="PROSITE" id="PS50048"/>
    </source>
</evidence>
<dbReference type="SMART" id="SM00066">
    <property type="entry name" value="GAL4"/>
    <property type="match status" value="1"/>
</dbReference>
<dbReference type="PROSITE" id="PS00463">
    <property type="entry name" value="ZN2_CY6_FUNGAL_1"/>
    <property type="match status" value="1"/>
</dbReference>
<dbReference type="GO" id="GO:0000981">
    <property type="term" value="F:DNA-binding transcription factor activity, RNA polymerase II-specific"/>
    <property type="evidence" value="ECO:0007669"/>
    <property type="project" value="InterPro"/>
</dbReference>
<feature type="domain" description="Zn(2)-C6 fungal-type" evidence="6">
    <location>
        <begin position="9"/>
        <end position="37"/>
    </location>
</feature>
<keyword evidence="2" id="KW-0238">DNA-binding</keyword>
<name>A0AAD4CLQ7_ASPNN</name>
<dbReference type="SUPFAM" id="SSF57701">
    <property type="entry name" value="Zn2/Cys6 DNA-binding domain"/>
    <property type="match status" value="1"/>
</dbReference>
<evidence type="ECO:0000256" key="2">
    <source>
        <dbReference type="ARBA" id="ARBA00023125"/>
    </source>
</evidence>
<protein>
    <recommendedName>
        <fullName evidence="6">Zn(2)-C6 fungal-type domain-containing protein</fullName>
    </recommendedName>
</protein>
<feature type="compositionally biased region" description="Pro residues" evidence="5">
    <location>
        <begin position="77"/>
        <end position="87"/>
    </location>
</feature>
<organism evidence="7 8">
    <name type="scientific">Aspergillus nanangensis</name>
    <dbReference type="NCBI Taxonomy" id="2582783"/>
    <lineage>
        <taxon>Eukaryota</taxon>
        <taxon>Fungi</taxon>
        <taxon>Dikarya</taxon>
        <taxon>Ascomycota</taxon>
        <taxon>Pezizomycotina</taxon>
        <taxon>Eurotiomycetes</taxon>
        <taxon>Eurotiomycetidae</taxon>
        <taxon>Eurotiales</taxon>
        <taxon>Aspergillaceae</taxon>
        <taxon>Aspergillus</taxon>
        <taxon>Aspergillus subgen. Circumdati</taxon>
    </lineage>
</organism>
<reference evidence="7" key="2">
    <citation type="submission" date="2020-02" db="EMBL/GenBank/DDBJ databases">
        <authorList>
            <person name="Gilchrist C.L.M."/>
            <person name="Chooi Y.-H."/>
        </authorList>
    </citation>
    <scope>NUCLEOTIDE SEQUENCE</scope>
    <source>
        <strain evidence="7">MST-FP2251</strain>
    </source>
</reference>
<dbReference type="PROSITE" id="PS50048">
    <property type="entry name" value="ZN2_CY6_FUNGAL_2"/>
    <property type="match status" value="1"/>
</dbReference>
<sequence length="457" mass="50971">MVGVPHSTGCARCRERRIKCDEATPHCTQCRKYGRPCPGYKRTFRFQDEGPGLERRHQSTSTSSSRATHHHRRNNHPPGPATTPPPARRTSSSSDAATVVRNKAIAMMQYSADADMRVPSPTQPIWVNQPMIFREFLTRTFPTMYAANRARSNTTIDCAEYIRHVFGRNAFHDGAVFCLTSIYRAHATRDRELMETARQAYAYTVQQLVGALQVPELAMSVDMLSAIMMLAVYEMVAQTNADAWVVHADGVKRLMVSRGAEAHRTGYARSCYLAFRGLLVATALYEGKPCFLDEEPWLELAVQLRDQDVDMAQSREWATFVAVVDRAWMEIVKCPRYLVEAKAVQSHEALRTLQGKVRTARSRLSILEGELRTCFEMYPRLLGSGEQNTGPGYALQGVEYARNLLVSLSGILGDDEVLPFQVGCGLSGTTMYTGLDRVASSMGMFGAVVVVVSSTRY</sequence>
<reference evidence="7" key="1">
    <citation type="journal article" date="2019" name="Beilstein J. Org. Chem.">
        <title>Nanangenines: drimane sesquiterpenoids as the dominant metabolite cohort of a novel Australian fungus, Aspergillus nanangensis.</title>
        <authorList>
            <person name="Lacey H.J."/>
            <person name="Gilchrist C.L.M."/>
            <person name="Crombie A."/>
            <person name="Kalaitzis J.A."/>
            <person name="Vuong D."/>
            <person name="Rutledge P.J."/>
            <person name="Turner P."/>
            <person name="Pitt J.I."/>
            <person name="Lacey E."/>
            <person name="Chooi Y.H."/>
            <person name="Piggott A.M."/>
        </authorList>
    </citation>
    <scope>NUCLEOTIDE SEQUENCE</scope>
    <source>
        <strain evidence="7">MST-FP2251</strain>
    </source>
</reference>
<dbReference type="AlphaFoldDB" id="A0AAD4CLQ7"/>
<dbReference type="Pfam" id="PF00172">
    <property type="entry name" value="Zn_clus"/>
    <property type="match status" value="1"/>
</dbReference>
<evidence type="ECO:0000256" key="3">
    <source>
        <dbReference type="ARBA" id="ARBA00023163"/>
    </source>
</evidence>
<evidence type="ECO:0000256" key="1">
    <source>
        <dbReference type="ARBA" id="ARBA00023015"/>
    </source>
</evidence>
<dbReference type="GO" id="GO:0008270">
    <property type="term" value="F:zinc ion binding"/>
    <property type="evidence" value="ECO:0007669"/>
    <property type="project" value="InterPro"/>
</dbReference>
<evidence type="ECO:0000313" key="8">
    <source>
        <dbReference type="Proteomes" id="UP001194746"/>
    </source>
</evidence>
<evidence type="ECO:0000313" key="7">
    <source>
        <dbReference type="EMBL" id="KAF9888652.1"/>
    </source>
</evidence>
<dbReference type="GO" id="GO:0003677">
    <property type="term" value="F:DNA binding"/>
    <property type="evidence" value="ECO:0007669"/>
    <property type="project" value="UniProtKB-KW"/>
</dbReference>
<evidence type="ECO:0000256" key="5">
    <source>
        <dbReference type="SAM" id="MobiDB-lite"/>
    </source>
</evidence>
<evidence type="ECO:0000256" key="4">
    <source>
        <dbReference type="ARBA" id="ARBA00023242"/>
    </source>
</evidence>
<dbReference type="InterPro" id="IPR036864">
    <property type="entry name" value="Zn2-C6_fun-type_DNA-bd_sf"/>
</dbReference>
<feature type="region of interest" description="Disordered" evidence="5">
    <location>
        <begin position="45"/>
        <end position="96"/>
    </location>
</feature>
<dbReference type="InterPro" id="IPR001138">
    <property type="entry name" value="Zn2Cys6_DnaBD"/>
</dbReference>
<dbReference type="EMBL" id="VCAU01000044">
    <property type="protein sequence ID" value="KAF9888652.1"/>
    <property type="molecule type" value="Genomic_DNA"/>
</dbReference>